<dbReference type="InterPro" id="IPR051826">
    <property type="entry name" value="E3_ubiquitin-ligase_domain"/>
</dbReference>
<dbReference type="AlphaFoldDB" id="A0AAV5K089"/>
<evidence type="ECO:0000256" key="1">
    <source>
        <dbReference type="ARBA" id="ARBA00000900"/>
    </source>
</evidence>
<dbReference type="EMBL" id="BPVZ01000046">
    <property type="protein sequence ID" value="GKV16908.1"/>
    <property type="molecule type" value="Genomic_DNA"/>
</dbReference>
<evidence type="ECO:0000256" key="3">
    <source>
        <dbReference type="ARBA" id="ARBA00022679"/>
    </source>
</evidence>
<gene>
    <name evidence="11" type="ORF">SLEP1_g27477</name>
</gene>
<organism evidence="11 12">
    <name type="scientific">Rubroshorea leprosula</name>
    <dbReference type="NCBI Taxonomy" id="152421"/>
    <lineage>
        <taxon>Eukaryota</taxon>
        <taxon>Viridiplantae</taxon>
        <taxon>Streptophyta</taxon>
        <taxon>Embryophyta</taxon>
        <taxon>Tracheophyta</taxon>
        <taxon>Spermatophyta</taxon>
        <taxon>Magnoliopsida</taxon>
        <taxon>eudicotyledons</taxon>
        <taxon>Gunneridae</taxon>
        <taxon>Pentapetalae</taxon>
        <taxon>rosids</taxon>
        <taxon>malvids</taxon>
        <taxon>Malvales</taxon>
        <taxon>Dipterocarpaceae</taxon>
        <taxon>Rubroshorea</taxon>
    </lineage>
</organism>
<feature type="region of interest" description="Disordered" evidence="9">
    <location>
        <begin position="1"/>
        <end position="46"/>
    </location>
</feature>
<dbReference type="InterPro" id="IPR001841">
    <property type="entry name" value="Znf_RING"/>
</dbReference>
<evidence type="ECO:0000256" key="4">
    <source>
        <dbReference type="ARBA" id="ARBA00022723"/>
    </source>
</evidence>
<dbReference type="PANTHER" id="PTHR22765:SF449">
    <property type="entry name" value="RING_U-BOX SUPERFAMILY PROTEIN"/>
    <property type="match status" value="1"/>
</dbReference>
<dbReference type="InterPro" id="IPR013083">
    <property type="entry name" value="Znf_RING/FYVE/PHD"/>
</dbReference>
<dbReference type="Pfam" id="PF13639">
    <property type="entry name" value="zf-RING_2"/>
    <property type="match status" value="1"/>
</dbReference>
<dbReference type="PANTHER" id="PTHR22765">
    <property type="entry name" value="RING FINGER AND PROTEASE ASSOCIATED DOMAIN-CONTAINING"/>
    <property type="match status" value="1"/>
</dbReference>
<keyword evidence="5 8" id="KW-0863">Zinc-finger</keyword>
<dbReference type="Proteomes" id="UP001054252">
    <property type="component" value="Unassembled WGS sequence"/>
</dbReference>
<dbReference type="CDD" id="cd16454">
    <property type="entry name" value="RING-H2_PA-TM-RING"/>
    <property type="match status" value="1"/>
</dbReference>
<evidence type="ECO:0000256" key="5">
    <source>
        <dbReference type="ARBA" id="ARBA00022771"/>
    </source>
</evidence>
<name>A0AAV5K089_9ROSI</name>
<comment type="catalytic activity">
    <reaction evidence="1">
        <text>S-ubiquitinyl-[E2 ubiquitin-conjugating enzyme]-L-cysteine + [acceptor protein]-L-lysine = [E2 ubiquitin-conjugating enzyme]-L-cysteine + N(6)-ubiquitinyl-[acceptor protein]-L-lysine.</text>
        <dbReference type="EC" id="2.3.2.27"/>
    </reaction>
</comment>
<keyword evidence="12" id="KW-1185">Reference proteome</keyword>
<keyword evidence="3" id="KW-0808">Transferase</keyword>
<evidence type="ECO:0000256" key="7">
    <source>
        <dbReference type="ARBA" id="ARBA00022833"/>
    </source>
</evidence>
<dbReference type="FunFam" id="3.30.40.10:FF:000127">
    <property type="entry name" value="E3 ubiquitin-protein ligase RNF181"/>
    <property type="match status" value="1"/>
</dbReference>
<keyword evidence="6" id="KW-0833">Ubl conjugation pathway</keyword>
<dbReference type="EC" id="2.3.2.27" evidence="2"/>
<proteinExistence type="predicted"/>
<sequence>MDPFNNNSGGNHSDSKFESDSEDPALGSDFIDTNLVHNNDEDEDEDEDMLWEINLQSEELLSNADTTSAWQLTPWNSILVSGEGEDGMPWWEINLQSEELLDNAAETTPAWQQRPSNNILVNGEDEDGMPREINLQSEELPNNAGTMSAWQQTPWNNILIDREDDVMQWEITFRRSEELPNNADTMSAWQQAPSNNNTLFSFELSPPNTSETLEWEWQSDEDYFDIEIPPRRILPAAKFVVEGLPEVEMRGGTEAVCAVCSEEIAEGEKVKMLPCWHYYHGECIVPWLKMRTTCPVCRFELPTDGELEWYLSNRRRILEATTNNGDDNGSLKDLPVRDSFELSLVLDYEDCKQH</sequence>
<reference evidence="11 12" key="1">
    <citation type="journal article" date="2021" name="Commun. Biol.">
        <title>The genome of Shorea leprosula (Dipterocarpaceae) highlights the ecological relevance of drought in aseasonal tropical rainforests.</title>
        <authorList>
            <person name="Ng K.K.S."/>
            <person name="Kobayashi M.J."/>
            <person name="Fawcett J.A."/>
            <person name="Hatakeyama M."/>
            <person name="Paape T."/>
            <person name="Ng C.H."/>
            <person name="Ang C.C."/>
            <person name="Tnah L.H."/>
            <person name="Lee C.T."/>
            <person name="Nishiyama T."/>
            <person name="Sese J."/>
            <person name="O'Brien M.J."/>
            <person name="Copetti D."/>
            <person name="Mohd Noor M.I."/>
            <person name="Ong R.C."/>
            <person name="Putra M."/>
            <person name="Sireger I.Z."/>
            <person name="Indrioko S."/>
            <person name="Kosugi Y."/>
            <person name="Izuno A."/>
            <person name="Isagi Y."/>
            <person name="Lee S.L."/>
            <person name="Shimizu K.K."/>
        </authorList>
    </citation>
    <scope>NUCLEOTIDE SEQUENCE [LARGE SCALE GENOMIC DNA]</scope>
    <source>
        <strain evidence="11">214</strain>
    </source>
</reference>
<evidence type="ECO:0000259" key="10">
    <source>
        <dbReference type="PROSITE" id="PS50089"/>
    </source>
</evidence>
<dbReference type="GO" id="GO:0016567">
    <property type="term" value="P:protein ubiquitination"/>
    <property type="evidence" value="ECO:0007669"/>
    <property type="project" value="UniProtKB-ARBA"/>
</dbReference>
<evidence type="ECO:0000256" key="2">
    <source>
        <dbReference type="ARBA" id="ARBA00012483"/>
    </source>
</evidence>
<evidence type="ECO:0000256" key="6">
    <source>
        <dbReference type="ARBA" id="ARBA00022786"/>
    </source>
</evidence>
<dbReference type="GO" id="GO:0008270">
    <property type="term" value="F:zinc ion binding"/>
    <property type="evidence" value="ECO:0007669"/>
    <property type="project" value="UniProtKB-KW"/>
</dbReference>
<keyword evidence="4" id="KW-0479">Metal-binding</keyword>
<dbReference type="GO" id="GO:0006511">
    <property type="term" value="P:ubiquitin-dependent protein catabolic process"/>
    <property type="evidence" value="ECO:0007669"/>
    <property type="project" value="TreeGrafter"/>
</dbReference>
<comment type="caution">
    <text evidence="11">The sequence shown here is derived from an EMBL/GenBank/DDBJ whole genome shotgun (WGS) entry which is preliminary data.</text>
</comment>
<dbReference type="SMART" id="SM00184">
    <property type="entry name" value="RING"/>
    <property type="match status" value="1"/>
</dbReference>
<evidence type="ECO:0000313" key="11">
    <source>
        <dbReference type="EMBL" id="GKV16908.1"/>
    </source>
</evidence>
<protein>
    <recommendedName>
        <fullName evidence="2">RING-type E3 ubiquitin transferase</fullName>
        <ecNumber evidence="2">2.3.2.27</ecNumber>
    </recommendedName>
</protein>
<feature type="compositionally biased region" description="Polar residues" evidence="9">
    <location>
        <begin position="1"/>
        <end position="12"/>
    </location>
</feature>
<dbReference type="SUPFAM" id="SSF57850">
    <property type="entry name" value="RING/U-box"/>
    <property type="match status" value="1"/>
</dbReference>
<accession>A0AAV5K089</accession>
<evidence type="ECO:0000313" key="12">
    <source>
        <dbReference type="Proteomes" id="UP001054252"/>
    </source>
</evidence>
<dbReference type="GO" id="GO:0061630">
    <property type="term" value="F:ubiquitin protein ligase activity"/>
    <property type="evidence" value="ECO:0007669"/>
    <property type="project" value="UniProtKB-EC"/>
</dbReference>
<dbReference type="Gene3D" id="3.30.40.10">
    <property type="entry name" value="Zinc/RING finger domain, C3HC4 (zinc finger)"/>
    <property type="match status" value="1"/>
</dbReference>
<evidence type="ECO:0000256" key="8">
    <source>
        <dbReference type="PROSITE-ProRule" id="PRU00175"/>
    </source>
</evidence>
<evidence type="ECO:0000256" key="9">
    <source>
        <dbReference type="SAM" id="MobiDB-lite"/>
    </source>
</evidence>
<dbReference type="PROSITE" id="PS50089">
    <property type="entry name" value="ZF_RING_2"/>
    <property type="match status" value="1"/>
</dbReference>
<feature type="domain" description="RING-type" evidence="10">
    <location>
        <begin position="257"/>
        <end position="298"/>
    </location>
</feature>
<keyword evidence="7" id="KW-0862">Zinc</keyword>